<dbReference type="PATRIC" id="fig|585538.3.peg.925"/>
<dbReference type="GO" id="GO:0046677">
    <property type="term" value="P:response to antibiotic"/>
    <property type="evidence" value="ECO:0007669"/>
    <property type="project" value="UniProtKB-KW"/>
</dbReference>
<dbReference type="Gene3D" id="1.25.40.10">
    <property type="entry name" value="Tetratricopeptide repeat domain"/>
    <property type="match status" value="1"/>
</dbReference>
<dbReference type="HOGENOM" id="CLU_091654_0_0_7"/>
<evidence type="ECO:0000313" key="6">
    <source>
        <dbReference type="Proteomes" id="UP000008459"/>
    </source>
</evidence>
<accession>F4D682</accession>
<proteinExistence type="predicted"/>
<evidence type="ECO:0000256" key="4">
    <source>
        <dbReference type="ARBA" id="ARBA00023251"/>
    </source>
</evidence>
<dbReference type="Proteomes" id="UP000008459">
    <property type="component" value="Chromosome"/>
</dbReference>
<keyword evidence="4" id="KW-0046">Antibiotic resistance</keyword>
<dbReference type="Pfam" id="PF08238">
    <property type="entry name" value="Sel1"/>
    <property type="match status" value="3"/>
</dbReference>
<name>F4D682_HELPX</name>
<keyword evidence="3" id="KW-1015">Disulfide bond</keyword>
<reference evidence="5 6" key="1">
    <citation type="submission" date="2011-03" db="EMBL/GenBank/DDBJ databases">
        <authorList>
            <person name="Muzny D."/>
            <person name="Qin X."/>
            <person name="Deng J."/>
            <person name="Jiang H."/>
            <person name="Liu Y."/>
            <person name="Qu J."/>
            <person name="Song X.-Z."/>
            <person name="Zhang L."/>
            <person name="Thornton R."/>
            <person name="Coyle M."/>
            <person name="Francisco L."/>
            <person name="Jackson L."/>
            <person name="Javaid M."/>
            <person name="Korchina V."/>
            <person name="Kovar C."/>
            <person name="Mata R."/>
            <person name="Mathew T."/>
            <person name="Ngo R."/>
            <person name="Nguyen L."/>
            <person name="Nguyen N."/>
            <person name="Okwuonu G."/>
            <person name="Ongeri F."/>
            <person name="Pham C."/>
            <person name="Simmons D."/>
            <person name="Wilczek-Boney K."/>
            <person name="Hale W."/>
            <person name="Jakkamsetti A."/>
            <person name="Pham P."/>
            <person name="Ruth R."/>
            <person name="San Lucas F."/>
            <person name="Warren J."/>
            <person name="Zhang J."/>
            <person name="Zhao Z."/>
            <person name="Zhou C."/>
            <person name="Zhu D."/>
            <person name="Lee S."/>
            <person name="Bess C."/>
            <person name="Blankenburg K."/>
            <person name="Forbes L."/>
            <person name="Fu Q."/>
            <person name="Gubbala S."/>
            <person name="Hirani K."/>
            <person name="Jayaseelan J.C."/>
            <person name="Lara F."/>
            <person name="Munidasa M."/>
            <person name="Palculict T."/>
            <person name="Patil S."/>
            <person name="Pu L.-L."/>
            <person name="Saada N."/>
            <person name="Tang L."/>
            <person name="Weissenberger G."/>
            <person name="Zhu Y."/>
            <person name="Hemphill L."/>
            <person name="Shang Y."/>
            <person name="Youmans B."/>
            <person name="Ayvaz T."/>
            <person name="Ross M."/>
            <person name="Santibanez J."/>
            <person name="Aqrawi P."/>
            <person name="Gross S."/>
            <person name="Joshi V."/>
            <person name="Fowler G."/>
            <person name="Nazareth L."/>
            <person name="Reid J."/>
            <person name="Worley K."/>
            <person name="Petrosino J."/>
            <person name="Highlander S."/>
            <person name="Gibbs R."/>
            <person name="Gibbs R."/>
        </authorList>
    </citation>
    <scope>NUCLEOTIDE SEQUENCE [LARGE SCALE GENOMIC DNA]</scope>
    <source>
        <strain evidence="5 6">83</strain>
    </source>
</reference>
<dbReference type="SMART" id="SM00671">
    <property type="entry name" value="SEL1"/>
    <property type="match status" value="3"/>
</dbReference>
<sequence>MAQIVKGSDMFKDFYRTTFSFLKPLLFLLGLLLPFSLCIADGYISINPTWDEYTQKYKTYYFENGLDNFNKGQYKQAFKDFRKAQEYGIGLGSVYLAKMYLEGKGVKVDYKKAQLYAKNAIKGYGSGMLGGALILGYMQTEGLGMKKDLKQVLNTYRHVVRILSNKGINFHNNFRLPNLAQTIGIAIGLRFIDLSGLSANPKKFGKKFEKLEDFNTYIHANSEVPNAPSLEDIAEISSNIILLKQQMGEILYRIGIAYKEGLGTRKQKSRAKKFLQKSTEFGYEKASSIVCNQTTKL</sequence>
<dbReference type="EC" id="3.5.2.6" evidence="2"/>
<comment type="catalytic activity">
    <reaction evidence="1">
        <text>a beta-lactam + H2O = a substituted beta-amino acid</text>
        <dbReference type="Rhea" id="RHEA:20401"/>
        <dbReference type="ChEBI" id="CHEBI:15377"/>
        <dbReference type="ChEBI" id="CHEBI:35627"/>
        <dbReference type="ChEBI" id="CHEBI:140347"/>
        <dbReference type="EC" id="3.5.2.6"/>
    </reaction>
</comment>
<dbReference type="InterPro" id="IPR011990">
    <property type="entry name" value="TPR-like_helical_dom_sf"/>
</dbReference>
<organism evidence="5 6">
    <name type="scientific">Helicobacter pylori 83</name>
    <dbReference type="NCBI Taxonomy" id="585538"/>
    <lineage>
        <taxon>Bacteria</taxon>
        <taxon>Pseudomonadati</taxon>
        <taxon>Campylobacterota</taxon>
        <taxon>Epsilonproteobacteria</taxon>
        <taxon>Campylobacterales</taxon>
        <taxon>Helicobacteraceae</taxon>
        <taxon>Helicobacter</taxon>
    </lineage>
</organism>
<dbReference type="SUPFAM" id="SSF81901">
    <property type="entry name" value="HCP-like"/>
    <property type="match status" value="1"/>
</dbReference>
<evidence type="ECO:0000313" key="5">
    <source>
        <dbReference type="EMBL" id="AEE70507.1"/>
    </source>
</evidence>
<dbReference type="EMBL" id="CP002605">
    <property type="protein sequence ID" value="AEE70507.1"/>
    <property type="molecule type" value="Genomic_DNA"/>
</dbReference>
<evidence type="ECO:0000256" key="1">
    <source>
        <dbReference type="ARBA" id="ARBA00001526"/>
    </source>
</evidence>
<dbReference type="KEGG" id="hpx:HMPREF0462_0902"/>
<evidence type="ECO:0000256" key="2">
    <source>
        <dbReference type="ARBA" id="ARBA00012865"/>
    </source>
</evidence>
<dbReference type="InterPro" id="IPR006597">
    <property type="entry name" value="Sel1-like"/>
</dbReference>
<dbReference type="GO" id="GO:0008800">
    <property type="term" value="F:beta-lactamase activity"/>
    <property type="evidence" value="ECO:0007669"/>
    <property type="project" value="UniProtKB-EC"/>
</dbReference>
<dbReference type="AlphaFoldDB" id="F4D682"/>
<protein>
    <recommendedName>
        <fullName evidence="2">beta-lactamase</fullName>
        <ecNumber evidence="2">3.5.2.6</ecNumber>
    </recommendedName>
</protein>
<evidence type="ECO:0000256" key="3">
    <source>
        <dbReference type="ARBA" id="ARBA00023157"/>
    </source>
</evidence>
<gene>
    <name evidence="5" type="ORF">HMPREF0462_0902</name>
</gene>